<protein>
    <recommendedName>
        <fullName evidence="3">Cytidylate kinase-like family protein</fullName>
    </recommendedName>
</protein>
<dbReference type="Pfam" id="PF13238">
    <property type="entry name" value="AAA_18"/>
    <property type="match status" value="1"/>
</dbReference>
<dbReference type="AlphaFoldDB" id="A0A2M7TA09"/>
<comment type="caution">
    <text evidence="1">The sequence shown here is derived from an EMBL/GenBank/DDBJ whole genome shotgun (WGS) entry which is preliminary data.</text>
</comment>
<evidence type="ECO:0000313" key="2">
    <source>
        <dbReference type="Proteomes" id="UP000230970"/>
    </source>
</evidence>
<dbReference type="InterPro" id="IPR027417">
    <property type="entry name" value="P-loop_NTPase"/>
</dbReference>
<evidence type="ECO:0008006" key="3">
    <source>
        <dbReference type="Google" id="ProtNLM"/>
    </source>
</evidence>
<organism evidence="1 2">
    <name type="scientific">candidate division WWE3 bacterium CG_4_10_14_0_2_um_filter_42_8</name>
    <dbReference type="NCBI Taxonomy" id="1975074"/>
    <lineage>
        <taxon>Bacteria</taxon>
        <taxon>Katanobacteria</taxon>
    </lineage>
</organism>
<gene>
    <name evidence="1" type="ORF">COY34_03955</name>
</gene>
<sequence length="197" mass="22722">MAKKVPGKNLHYQNITISGLICTGTSTLAAFLKEKLGWEHKNLGQLTREFAAQNNIPLELAASQSDEFERKKDLYLCKSSLECGKEQIIEGWLSGFMAENIKDVLKVLLVCSDESVRIDRLVNRDNITVEEAKNQIKTREKESLQKWSSLYQTADFWNPKFYDIVIDTYSHSREETLDAVLRKLGYFDWLESQVKHD</sequence>
<evidence type="ECO:0000313" key="1">
    <source>
        <dbReference type="EMBL" id="PIZ41758.1"/>
    </source>
</evidence>
<reference evidence="2" key="1">
    <citation type="submission" date="2017-09" db="EMBL/GenBank/DDBJ databases">
        <title>Depth-based differentiation of microbial function through sediment-hosted aquifers and enrichment of novel symbionts in the deep terrestrial subsurface.</title>
        <authorList>
            <person name="Probst A.J."/>
            <person name="Ladd B."/>
            <person name="Jarett J.K."/>
            <person name="Geller-Mcgrath D.E."/>
            <person name="Sieber C.M.K."/>
            <person name="Emerson J.B."/>
            <person name="Anantharaman K."/>
            <person name="Thomas B.C."/>
            <person name="Malmstrom R."/>
            <person name="Stieglmeier M."/>
            <person name="Klingl A."/>
            <person name="Woyke T."/>
            <person name="Ryan C.M."/>
            <person name="Banfield J.F."/>
        </authorList>
    </citation>
    <scope>NUCLEOTIDE SEQUENCE [LARGE SCALE GENOMIC DNA]</scope>
</reference>
<proteinExistence type="predicted"/>
<accession>A0A2M7TA09</accession>
<dbReference type="Proteomes" id="UP000230970">
    <property type="component" value="Unassembled WGS sequence"/>
</dbReference>
<dbReference type="Gene3D" id="3.40.50.300">
    <property type="entry name" value="P-loop containing nucleotide triphosphate hydrolases"/>
    <property type="match status" value="1"/>
</dbReference>
<dbReference type="SUPFAM" id="SSF52540">
    <property type="entry name" value="P-loop containing nucleoside triphosphate hydrolases"/>
    <property type="match status" value="1"/>
</dbReference>
<name>A0A2M7TA09_UNCKA</name>
<dbReference type="EMBL" id="PFNJ01000097">
    <property type="protein sequence ID" value="PIZ41758.1"/>
    <property type="molecule type" value="Genomic_DNA"/>
</dbReference>